<organism evidence="2 3">
    <name type="scientific">Marine Group III euryarchaeote CG-Bathy1</name>
    <dbReference type="NCBI Taxonomy" id="1889001"/>
    <lineage>
        <taxon>Archaea</taxon>
        <taxon>Methanobacteriati</taxon>
        <taxon>Thermoplasmatota</taxon>
        <taxon>Thermoplasmata</taxon>
        <taxon>Candidatus Thermoprofundales</taxon>
    </lineage>
</organism>
<evidence type="ECO:0000313" key="2">
    <source>
        <dbReference type="EMBL" id="OIR17998.1"/>
    </source>
</evidence>
<feature type="transmembrane region" description="Helical" evidence="1">
    <location>
        <begin position="64"/>
        <end position="81"/>
    </location>
</feature>
<evidence type="ECO:0000313" key="3">
    <source>
        <dbReference type="Proteomes" id="UP000183815"/>
    </source>
</evidence>
<feature type="transmembrane region" description="Helical" evidence="1">
    <location>
        <begin position="6"/>
        <end position="26"/>
    </location>
</feature>
<keyword evidence="1" id="KW-0812">Transmembrane</keyword>
<dbReference type="AlphaFoldDB" id="A0A1J5U127"/>
<proteinExistence type="predicted"/>
<accession>A0A1J5U127</accession>
<dbReference type="EMBL" id="MIYU01000008">
    <property type="protein sequence ID" value="OIR17998.1"/>
    <property type="molecule type" value="Genomic_DNA"/>
</dbReference>
<keyword evidence="1" id="KW-1133">Transmembrane helix</keyword>
<name>A0A1J5U127_9ARCH</name>
<feature type="transmembrane region" description="Helical" evidence="1">
    <location>
        <begin position="38"/>
        <end position="58"/>
    </location>
</feature>
<protein>
    <submittedName>
        <fullName evidence="2">Uncharacterized protein</fullName>
    </submittedName>
</protein>
<sequence length="95" mass="10939">MAYSIESIIFVIVVFAMNWAVISFFIKKFGDKNSFQKELKWFFGLLALFLGFLLIVGVNTLYDYAIATSAFTFIWIVRSTLIKRFGGITNFEDVN</sequence>
<reference evidence="2 3" key="1">
    <citation type="submission" date="2016-08" db="EMBL/GenBank/DDBJ databases">
        <title>New Insights into Marine Group III Euryarchaeota, from dark to light.</title>
        <authorList>
            <person name="Haro-Moreno J.M."/>
            <person name="Rodriguez-Valera F."/>
            <person name="Lopez-Garcia P."/>
            <person name="Moreira D."/>
            <person name="Martin-Cuadrado A.B."/>
        </authorList>
    </citation>
    <scope>NUCLEOTIDE SEQUENCE [LARGE SCALE GENOMIC DNA]</scope>
    <source>
        <strain evidence="2">CG-Bathy1</strain>
    </source>
</reference>
<keyword evidence="1" id="KW-0472">Membrane</keyword>
<comment type="caution">
    <text evidence="2">The sequence shown here is derived from an EMBL/GenBank/DDBJ whole genome shotgun (WGS) entry which is preliminary data.</text>
</comment>
<dbReference type="Proteomes" id="UP000183815">
    <property type="component" value="Unassembled WGS sequence"/>
</dbReference>
<evidence type="ECO:0000256" key="1">
    <source>
        <dbReference type="SAM" id="Phobius"/>
    </source>
</evidence>
<gene>
    <name evidence="2" type="ORF">BEU04_04660</name>
</gene>